<dbReference type="GO" id="GO:0005524">
    <property type="term" value="F:ATP binding"/>
    <property type="evidence" value="ECO:0007669"/>
    <property type="project" value="UniProtKB-KW"/>
</dbReference>
<evidence type="ECO:0000256" key="8">
    <source>
        <dbReference type="ARBA" id="ARBA00022692"/>
    </source>
</evidence>
<evidence type="ECO:0000256" key="2">
    <source>
        <dbReference type="ARBA" id="ARBA00004429"/>
    </source>
</evidence>
<accession>A0A4R6UDB0</accession>
<dbReference type="Proteomes" id="UP000295510">
    <property type="component" value="Unassembled WGS sequence"/>
</dbReference>
<keyword evidence="11" id="KW-0067">ATP-binding</keyword>
<dbReference type="PROSITE" id="PS50885">
    <property type="entry name" value="HAMP"/>
    <property type="match status" value="1"/>
</dbReference>
<dbReference type="SMART" id="SM00387">
    <property type="entry name" value="HATPase_c"/>
    <property type="match status" value="1"/>
</dbReference>
<dbReference type="RefSeq" id="WP_133597482.1">
    <property type="nucleotide sequence ID" value="NZ_SNYL01000008.1"/>
</dbReference>
<name>A0A4R6UDB0_9BURK</name>
<dbReference type="PANTHER" id="PTHR44936">
    <property type="entry name" value="SENSOR PROTEIN CREC"/>
    <property type="match status" value="1"/>
</dbReference>
<dbReference type="CDD" id="cd06225">
    <property type="entry name" value="HAMP"/>
    <property type="match status" value="1"/>
</dbReference>
<comment type="subcellular location">
    <subcellularLocation>
        <location evidence="2">Cell inner membrane</location>
        <topology evidence="2">Multi-pass membrane protein</topology>
    </subcellularLocation>
</comment>
<evidence type="ECO:0000256" key="7">
    <source>
        <dbReference type="ARBA" id="ARBA00022679"/>
    </source>
</evidence>
<organism evidence="18 19">
    <name type="scientific">Tepidicella xavieri</name>
    <dbReference type="NCBI Taxonomy" id="360241"/>
    <lineage>
        <taxon>Bacteria</taxon>
        <taxon>Pseudomonadati</taxon>
        <taxon>Pseudomonadota</taxon>
        <taxon>Betaproteobacteria</taxon>
        <taxon>Burkholderiales</taxon>
        <taxon>Tepidicella</taxon>
    </lineage>
</organism>
<evidence type="ECO:0000256" key="15">
    <source>
        <dbReference type="SAM" id="Phobius"/>
    </source>
</evidence>
<dbReference type="Gene3D" id="3.30.565.10">
    <property type="entry name" value="Histidine kinase-like ATPase, C-terminal domain"/>
    <property type="match status" value="1"/>
</dbReference>
<gene>
    <name evidence="18" type="ORF">DFR43_10865</name>
</gene>
<dbReference type="InterPro" id="IPR004358">
    <property type="entry name" value="Sig_transdc_His_kin-like_C"/>
</dbReference>
<keyword evidence="8 15" id="KW-0812">Transmembrane</keyword>
<keyword evidence="9" id="KW-0547">Nucleotide-binding</keyword>
<dbReference type="InterPro" id="IPR050980">
    <property type="entry name" value="2C_sensor_his_kinase"/>
</dbReference>
<evidence type="ECO:0000259" key="16">
    <source>
        <dbReference type="PROSITE" id="PS50109"/>
    </source>
</evidence>
<keyword evidence="6" id="KW-0597">Phosphoprotein</keyword>
<dbReference type="InterPro" id="IPR036890">
    <property type="entry name" value="HATPase_C_sf"/>
</dbReference>
<evidence type="ECO:0000256" key="1">
    <source>
        <dbReference type="ARBA" id="ARBA00000085"/>
    </source>
</evidence>
<keyword evidence="4" id="KW-1003">Cell membrane</keyword>
<feature type="domain" description="HAMP" evidence="17">
    <location>
        <begin position="180"/>
        <end position="234"/>
    </location>
</feature>
<keyword evidence="14 15" id="KW-0472">Membrane</keyword>
<dbReference type="PANTHER" id="PTHR44936:SF5">
    <property type="entry name" value="SENSOR HISTIDINE KINASE ENVZ"/>
    <property type="match status" value="1"/>
</dbReference>
<keyword evidence="5" id="KW-0997">Cell inner membrane</keyword>
<evidence type="ECO:0000256" key="11">
    <source>
        <dbReference type="ARBA" id="ARBA00022840"/>
    </source>
</evidence>
<keyword evidence="13" id="KW-0902">Two-component regulatory system</keyword>
<feature type="domain" description="Histidine kinase" evidence="16">
    <location>
        <begin position="242"/>
        <end position="445"/>
    </location>
</feature>
<feature type="transmembrane region" description="Helical" evidence="15">
    <location>
        <begin position="160"/>
        <end position="182"/>
    </location>
</feature>
<dbReference type="SUPFAM" id="SSF55874">
    <property type="entry name" value="ATPase domain of HSP90 chaperone/DNA topoisomerase II/histidine kinase"/>
    <property type="match status" value="1"/>
</dbReference>
<dbReference type="InterPro" id="IPR003661">
    <property type="entry name" value="HisK_dim/P_dom"/>
</dbReference>
<dbReference type="PRINTS" id="PR00344">
    <property type="entry name" value="BCTRLSENSOR"/>
</dbReference>
<dbReference type="Pfam" id="PF16524">
    <property type="entry name" value="RisS_PPD"/>
    <property type="match status" value="1"/>
</dbReference>
<dbReference type="EC" id="2.7.13.3" evidence="3"/>
<evidence type="ECO:0000313" key="18">
    <source>
        <dbReference type="EMBL" id="TDQ43123.1"/>
    </source>
</evidence>
<dbReference type="InterPro" id="IPR003594">
    <property type="entry name" value="HATPase_dom"/>
</dbReference>
<keyword evidence="12 15" id="KW-1133">Transmembrane helix</keyword>
<evidence type="ECO:0000256" key="6">
    <source>
        <dbReference type="ARBA" id="ARBA00022553"/>
    </source>
</evidence>
<dbReference type="GO" id="GO:0000155">
    <property type="term" value="F:phosphorelay sensor kinase activity"/>
    <property type="evidence" value="ECO:0007669"/>
    <property type="project" value="InterPro"/>
</dbReference>
<dbReference type="Gene3D" id="3.30.450.300">
    <property type="entry name" value="Sensor histidine kinase RisS, periplasmic domain"/>
    <property type="match status" value="1"/>
</dbReference>
<feature type="transmembrane region" description="Helical" evidence="15">
    <location>
        <begin position="20"/>
        <end position="40"/>
    </location>
</feature>
<keyword evidence="19" id="KW-1185">Reference proteome</keyword>
<dbReference type="SUPFAM" id="SSF47384">
    <property type="entry name" value="Homodimeric domain of signal transducing histidine kinase"/>
    <property type="match status" value="1"/>
</dbReference>
<dbReference type="InterPro" id="IPR005467">
    <property type="entry name" value="His_kinase_dom"/>
</dbReference>
<comment type="catalytic activity">
    <reaction evidence="1">
        <text>ATP + protein L-histidine = ADP + protein N-phospho-L-histidine.</text>
        <dbReference type="EC" id="2.7.13.3"/>
    </reaction>
</comment>
<dbReference type="Gene3D" id="1.10.287.130">
    <property type="match status" value="1"/>
</dbReference>
<evidence type="ECO:0000256" key="9">
    <source>
        <dbReference type="ARBA" id="ARBA00022741"/>
    </source>
</evidence>
<evidence type="ECO:0000313" key="19">
    <source>
        <dbReference type="Proteomes" id="UP000295510"/>
    </source>
</evidence>
<evidence type="ECO:0000259" key="17">
    <source>
        <dbReference type="PROSITE" id="PS50885"/>
    </source>
</evidence>
<evidence type="ECO:0000256" key="5">
    <source>
        <dbReference type="ARBA" id="ARBA00022519"/>
    </source>
</evidence>
<protein>
    <recommendedName>
        <fullName evidence="3">histidine kinase</fullName>
        <ecNumber evidence="3">2.7.13.3</ecNumber>
    </recommendedName>
</protein>
<evidence type="ECO:0000256" key="13">
    <source>
        <dbReference type="ARBA" id="ARBA00023012"/>
    </source>
</evidence>
<sequence length="445" mass="49166">MSTNSPSPVRGISLFWRTFLLLGALLMGSVLAWFLTFLTLEEEPRALQSAQQLASVVNLTRAAMVHADPIARVSLVKTLVEQENVRIAVREPTDTYRAYDQDALSRRISELLASRLGPETIVAREVNGFEGLWIGFMIDDDNFWLLADPERVGSIRGQTWLVWLGIAASLSLLGAALFAGLLNRPLKQLSAATARVRDGDFRSGRLDEEVATIEIREVNVGFNRMAEQLAKAETDRTLMLAGISHDLRTPLARLRLETEMSVPDETARQLMAADIEQVTAIIDKFLDYARAEHVQMGAVCLDEVIQAALQPYAGAPDCEVRFAPDQRWMVQADEVELRRVIDNLLENASRYGRSSDQTLRVDIHIRAHADWVQLELTDHGAGVPADLLPRIVEPFFRANEARTAATGSGLGLAIAVKTMQRMGGQLRLRPAATGGLTAELLLRPA</sequence>
<dbReference type="SMART" id="SM00388">
    <property type="entry name" value="HisKA"/>
    <property type="match status" value="1"/>
</dbReference>
<dbReference type="PROSITE" id="PS50109">
    <property type="entry name" value="HIS_KIN"/>
    <property type="match status" value="1"/>
</dbReference>
<dbReference type="AlphaFoldDB" id="A0A4R6UDB0"/>
<comment type="caution">
    <text evidence="18">The sequence shown here is derived from an EMBL/GenBank/DDBJ whole genome shotgun (WGS) entry which is preliminary data.</text>
</comment>
<dbReference type="InterPro" id="IPR003660">
    <property type="entry name" value="HAMP_dom"/>
</dbReference>
<dbReference type="InterPro" id="IPR038421">
    <property type="entry name" value="RisS_PPD_sf"/>
</dbReference>
<keyword evidence="10 18" id="KW-0418">Kinase</keyword>
<evidence type="ECO:0000256" key="14">
    <source>
        <dbReference type="ARBA" id="ARBA00023136"/>
    </source>
</evidence>
<reference evidence="18 19" key="1">
    <citation type="submission" date="2019-03" db="EMBL/GenBank/DDBJ databases">
        <title>Genomic Encyclopedia of Type Strains, Phase IV (KMG-IV): sequencing the most valuable type-strain genomes for metagenomic binning, comparative biology and taxonomic classification.</title>
        <authorList>
            <person name="Goeker M."/>
        </authorList>
    </citation>
    <scope>NUCLEOTIDE SEQUENCE [LARGE SCALE GENOMIC DNA]</scope>
    <source>
        <strain evidence="18 19">DSM 19605</strain>
    </source>
</reference>
<proteinExistence type="predicted"/>
<dbReference type="Pfam" id="PF02518">
    <property type="entry name" value="HATPase_c"/>
    <property type="match status" value="1"/>
</dbReference>
<evidence type="ECO:0000256" key="3">
    <source>
        <dbReference type="ARBA" id="ARBA00012438"/>
    </source>
</evidence>
<evidence type="ECO:0000256" key="4">
    <source>
        <dbReference type="ARBA" id="ARBA00022475"/>
    </source>
</evidence>
<evidence type="ECO:0000256" key="12">
    <source>
        <dbReference type="ARBA" id="ARBA00022989"/>
    </source>
</evidence>
<dbReference type="SMART" id="SM00304">
    <property type="entry name" value="HAMP"/>
    <property type="match status" value="1"/>
</dbReference>
<dbReference type="EMBL" id="SNYL01000008">
    <property type="protein sequence ID" value="TDQ43123.1"/>
    <property type="molecule type" value="Genomic_DNA"/>
</dbReference>
<dbReference type="Pfam" id="PF00512">
    <property type="entry name" value="HisKA"/>
    <property type="match status" value="1"/>
</dbReference>
<dbReference type="CDD" id="cd00082">
    <property type="entry name" value="HisKA"/>
    <property type="match status" value="1"/>
</dbReference>
<evidence type="ECO:0000256" key="10">
    <source>
        <dbReference type="ARBA" id="ARBA00022777"/>
    </source>
</evidence>
<dbReference type="OrthoDB" id="9804645at2"/>
<dbReference type="GO" id="GO:0005886">
    <property type="term" value="C:plasma membrane"/>
    <property type="evidence" value="ECO:0007669"/>
    <property type="project" value="UniProtKB-SubCell"/>
</dbReference>
<keyword evidence="7" id="KW-0808">Transferase</keyword>
<dbReference type="InterPro" id="IPR036097">
    <property type="entry name" value="HisK_dim/P_sf"/>
</dbReference>
<dbReference type="InterPro" id="IPR032408">
    <property type="entry name" value="RisS_PPD"/>
</dbReference>
<dbReference type="Pfam" id="PF00672">
    <property type="entry name" value="HAMP"/>
    <property type="match status" value="1"/>
</dbReference>